<dbReference type="OrthoDB" id="529208at2"/>
<comment type="caution">
    <text evidence="3">The sequence shown here is derived from an EMBL/GenBank/DDBJ whole genome shotgun (WGS) entry which is preliminary data.</text>
</comment>
<organism evidence="3 4">
    <name type="scientific">Methylocucumis oryzae</name>
    <dbReference type="NCBI Taxonomy" id="1632867"/>
    <lineage>
        <taxon>Bacteria</taxon>
        <taxon>Pseudomonadati</taxon>
        <taxon>Pseudomonadota</taxon>
        <taxon>Gammaproteobacteria</taxon>
        <taxon>Methylococcales</taxon>
        <taxon>Methylococcaceae</taxon>
        <taxon>Methylocucumis</taxon>
    </lineage>
</organism>
<proteinExistence type="predicted"/>
<feature type="domain" description="Methyltransferase type 11" evidence="2">
    <location>
        <begin position="66"/>
        <end position="162"/>
    </location>
</feature>
<gene>
    <name evidence="3" type="ORF">VZ94_02815</name>
</gene>
<evidence type="ECO:0000256" key="1">
    <source>
        <dbReference type="ARBA" id="ARBA00022679"/>
    </source>
</evidence>
<keyword evidence="4" id="KW-1185">Reference proteome</keyword>
<dbReference type="AlphaFoldDB" id="A0A0F3ILV4"/>
<reference evidence="4" key="1">
    <citation type="submission" date="2015-03" db="EMBL/GenBank/DDBJ databases">
        <title>Draft genome sequence of a novel methanotroph (Sn10-6) isolated from flooded ricefield rhizosphere in India.</title>
        <authorList>
            <person name="Pandit P.S."/>
            <person name="Pore S.D."/>
            <person name="Arora P."/>
            <person name="Kapse N.G."/>
            <person name="Dhakephalkar P.K."/>
            <person name="Rahalkar M.C."/>
        </authorList>
    </citation>
    <scope>NUCLEOTIDE SEQUENCE [LARGE SCALE GENOMIC DNA]</scope>
    <source>
        <strain evidence="4">Sn10-6</strain>
    </source>
</reference>
<dbReference type="Proteomes" id="UP000033684">
    <property type="component" value="Unassembled WGS sequence"/>
</dbReference>
<evidence type="ECO:0000313" key="3">
    <source>
        <dbReference type="EMBL" id="KJV07740.1"/>
    </source>
</evidence>
<dbReference type="SUPFAM" id="SSF53335">
    <property type="entry name" value="S-adenosyl-L-methionine-dependent methyltransferases"/>
    <property type="match status" value="1"/>
</dbReference>
<accession>A0A0F3ILV4</accession>
<protein>
    <recommendedName>
        <fullName evidence="2">Methyltransferase type 11 domain-containing protein</fullName>
    </recommendedName>
</protein>
<dbReference type="EMBL" id="LAJX01000020">
    <property type="protein sequence ID" value="KJV07740.1"/>
    <property type="molecule type" value="Genomic_DNA"/>
</dbReference>
<dbReference type="CDD" id="cd02440">
    <property type="entry name" value="AdoMet_MTases"/>
    <property type="match status" value="1"/>
</dbReference>
<reference evidence="3 4" key="2">
    <citation type="journal article" date="2016" name="Microb. Ecol.">
        <title>Genome Characteristics of a Novel Type I Methanotroph (Sn10-6) Isolated from a Flooded Indian Rice Field.</title>
        <authorList>
            <person name="Rahalkar M.C."/>
            <person name="Pandit P.S."/>
            <person name="Dhakephalkar P.K."/>
            <person name="Pore S."/>
            <person name="Arora P."/>
            <person name="Kapse N."/>
        </authorList>
    </citation>
    <scope>NUCLEOTIDE SEQUENCE [LARGE SCALE GENOMIC DNA]</scope>
    <source>
        <strain evidence="3 4">Sn10-6</strain>
    </source>
</reference>
<name>A0A0F3ILV4_9GAMM</name>
<sequence>MQRSHSVAKRYDSPEGQLGSVIFNGHMHLGYWDTEPADTTYAQAAAKFTDIMVGKTRIQPGQRFCDLGCGCGEPAIALAKTKHCFVEGVTLSEFQQQDALKRAKSAGVADKTRFIVGDVLATPFPAESFDGGWFFESIFHMGHQPALLAAQRMLKSDAYLIIADLTLLPTVTEDFLVYAKDNIHADFIAAHDYPKLLNACGFELIELDNISEYVMPHLVPTIKSTIADHEQLILNTVGADIINETIKSYQLMSEHLDYVLVTARKK</sequence>
<dbReference type="Pfam" id="PF08241">
    <property type="entry name" value="Methyltransf_11"/>
    <property type="match status" value="1"/>
</dbReference>
<keyword evidence="1" id="KW-0808">Transferase</keyword>
<dbReference type="PANTHER" id="PTHR44068">
    <property type="entry name" value="ZGC:194242"/>
    <property type="match status" value="1"/>
</dbReference>
<evidence type="ECO:0000259" key="2">
    <source>
        <dbReference type="Pfam" id="PF08241"/>
    </source>
</evidence>
<dbReference type="InterPro" id="IPR013216">
    <property type="entry name" value="Methyltransf_11"/>
</dbReference>
<dbReference type="PANTHER" id="PTHR44068:SF11">
    <property type="entry name" value="GERANYL DIPHOSPHATE 2-C-METHYLTRANSFERASE"/>
    <property type="match status" value="1"/>
</dbReference>
<evidence type="ECO:0000313" key="4">
    <source>
        <dbReference type="Proteomes" id="UP000033684"/>
    </source>
</evidence>
<dbReference type="GO" id="GO:0008757">
    <property type="term" value="F:S-adenosylmethionine-dependent methyltransferase activity"/>
    <property type="evidence" value="ECO:0007669"/>
    <property type="project" value="InterPro"/>
</dbReference>
<dbReference type="Gene3D" id="3.40.50.150">
    <property type="entry name" value="Vaccinia Virus protein VP39"/>
    <property type="match status" value="1"/>
</dbReference>
<dbReference type="RefSeq" id="WP_045778077.1">
    <property type="nucleotide sequence ID" value="NZ_LAJX01000020.1"/>
</dbReference>
<dbReference type="InterPro" id="IPR029063">
    <property type="entry name" value="SAM-dependent_MTases_sf"/>
</dbReference>
<dbReference type="InterPro" id="IPR050447">
    <property type="entry name" value="Erg6_SMT_methyltransf"/>
</dbReference>